<reference evidence="1 2" key="1">
    <citation type="submission" date="2021-02" db="EMBL/GenBank/DDBJ databases">
        <title>Isolation and Efficacy of Vancomycin Resistant Enterococci-specific Bacteriophages in Wax Moth Larvae Model Galleria mellonella.</title>
        <authorList>
            <person name="El Haddad L."/>
            <person name="Harb C.P."/>
            <person name="Clark J.R."/>
            <person name="Terwilliger A.L."/>
            <person name="Chaftari C."/>
            <person name="Duna M."/>
            <person name="Youssef S."/>
            <person name="Stibich M."/>
            <person name="Maresso A."/>
            <person name="Chemaly R.F."/>
        </authorList>
    </citation>
    <scope>NUCLEOTIDE SEQUENCE [LARGE SCALE GENOMIC DNA]</scope>
</reference>
<evidence type="ECO:0000313" key="1">
    <source>
        <dbReference type="EMBL" id="QVW28108.1"/>
    </source>
</evidence>
<evidence type="ECO:0000313" key="2">
    <source>
        <dbReference type="Proteomes" id="UP000828118"/>
    </source>
</evidence>
<dbReference type="Proteomes" id="UP000828118">
    <property type="component" value="Segment"/>
</dbReference>
<dbReference type="EMBL" id="MW633168">
    <property type="protein sequence ID" value="QVW28108.1"/>
    <property type="molecule type" value="Genomic_DNA"/>
</dbReference>
<keyword evidence="2" id="KW-1185">Reference proteome</keyword>
<proteinExistence type="predicted"/>
<organism evidence="1 2">
    <name type="scientific">Enterococcus phage MDA2</name>
    <dbReference type="NCBI Taxonomy" id="2816459"/>
    <lineage>
        <taxon>Viruses</taxon>
        <taxon>Duplodnaviria</taxon>
        <taxon>Heunggongvirae</taxon>
        <taxon>Uroviricota</taxon>
        <taxon>Caudoviricetes</taxon>
        <taxon>Herelleviridae</taxon>
        <taxon>Brockvirinae</taxon>
        <taxon>Kochikohdavirus</taxon>
        <taxon>Kochikohdavirus mda2</taxon>
    </lineage>
</organism>
<sequence>MVNAPLVSHSACRRLVGKRGSNPLTSITVKVRSRENVKSETLNSKRCY</sequence>
<name>A0AAE7RIW3_9CAUD</name>
<accession>A0AAE7RIW3</accession>
<protein>
    <submittedName>
        <fullName evidence="1">Uncharacterized protein</fullName>
    </submittedName>
</protein>